<organism evidence="2 3">
    <name type="scientific">Actinokineospora alba</name>
    <dbReference type="NCBI Taxonomy" id="504798"/>
    <lineage>
        <taxon>Bacteria</taxon>
        <taxon>Bacillati</taxon>
        <taxon>Actinomycetota</taxon>
        <taxon>Actinomycetes</taxon>
        <taxon>Pseudonocardiales</taxon>
        <taxon>Pseudonocardiaceae</taxon>
        <taxon>Actinokineospora</taxon>
    </lineage>
</organism>
<accession>A0A1H0HCQ5</accession>
<dbReference type="SUPFAM" id="SSF52777">
    <property type="entry name" value="CoA-dependent acyltransferases"/>
    <property type="match status" value="2"/>
</dbReference>
<evidence type="ECO:0000259" key="1">
    <source>
        <dbReference type="Pfam" id="PF00668"/>
    </source>
</evidence>
<dbReference type="RefSeq" id="WP_091370360.1">
    <property type="nucleotide sequence ID" value="NZ_FNDV01000001.1"/>
</dbReference>
<evidence type="ECO:0000313" key="2">
    <source>
        <dbReference type="EMBL" id="SDO16935.1"/>
    </source>
</evidence>
<dbReference type="GO" id="GO:0031177">
    <property type="term" value="F:phosphopantetheine binding"/>
    <property type="evidence" value="ECO:0007669"/>
    <property type="project" value="TreeGrafter"/>
</dbReference>
<dbReference type="AlphaFoldDB" id="A0A1H0HCQ5"/>
<dbReference type="GO" id="GO:0044550">
    <property type="term" value="P:secondary metabolite biosynthetic process"/>
    <property type="evidence" value="ECO:0007669"/>
    <property type="project" value="TreeGrafter"/>
</dbReference>
<dbReference type="Proteomes" id="UP000199651">
    <property type="component" value="Unassembled WGS sequence"/>
</dbReference>
<dbReference type="Pfam" id="PF00668">
    <property type="entry name" value="Condensation"/>
    <property type="match status" value="1"/>
</dbReference>
<sequence>MTEQTSQIPLSFNQTFLCAFDRGAEHGAFGDKHTLSFGCRLSGEVDVDALQGALNDVAERHEALRTEIVRSDPENQHQLVHAPGPVPLVVSDFPADDPRPRDEQAEAFLNELEAGSYSVEQFPLVWGFLGRFDESESVLVVTVHHTATDSWSMEIIMRDLAEFYTARRGLGEANLPELHGFPEFTAYQLESAGSEPTQHALEHWKTKLAGAQILAVKTDRPFDENVTNEYSAYRYRFDAELTETMLKFATANRSTAFMVLMAAYNVLLHKRTGATDIVVPTFTSGRGDERFMATVGPIFNYLLLRTDLSGCASFREVLAKTRTTCFDAYTNDIPFALVANQSPEVLAPFQDPTLAVIAFEVLQTPADITDDLIGDLKYTEIRRRLLPHPLSSHIPNGALWATDVLPSGEMVGSLKFDLNRFDEATVIGLVDGLRETLRNAVTNPDAPIANL</sequence>
<evidence type="ECO:0000313" key="3">
    <source>
        <dbReference type="Proteomes" id="UP000199651"/>
    </source>
</evidence>
<protein>
    <submittedName>
        <fullName evidence="2">Condensation domain-containing protein</fullName>
    </submittedName>
</protein>
<proteinExistence type="predicted"/>
<dbReference type="InterPro" id="IPR023213">
    <property type="entry name" value="CAT-like_dom_sf"/>
</dbReference>
<dbReference type="GO" id="GO:0008610">
    <property type="term" value="P:lipid biosynthetic process"/>
    <property type="evidence" value="ECO:0007669"/>
    <property type="project" value="UniProtKB-ARBA"/>
</dbReference>
<name>A0A1H0HCQ5_9PSEU</name>
<dbReference type="GO" id="GO:0005737">
    <property type="term" value="C:cytoplasm"/>
    <property type="evidence" value="ECO:0007669"/>
    <property type="project" value="TreeGrafter"/>
</dbReference>
<reference evidence="3" key="1">
    <citation type="submission" date="2016-10" db="EMBL/GenBank/DDBJ databases">
        <authorList>
            <person name="Varghese N."/>
            <person name="Submissions S."/>
        </authorList>
    </citation>
    <scope>NUCLEOTIDE SEQUENCE [LARGE SCALE GENOMIC DNA]</scope>
    <source>
        <strain evidence="3">IBRC-M 10655</strain>
    </source>
</reference>
<dbReference type="GO" id="GO:0043041">
    <property type="term" value="P:amino acid activation for nonribosomal peptide biosynthetic process"/>
    <property type="evidence" value="ECO:0007669"/>
    <property type="project" value="TreeGrafter"/>
</dbReference>
<feature type="domain" description="Condensation" evidence="1">
    <location>
        <begin position="39"/>
        <end position="450"/>
    </location>
</feature>
<gene>
    <name evidence="2" type="ORF">SAMN05192558_10263</name>
</gene>
<dbReference type="Gene3D" id="3.30.559.10">
    <property type="entry name" value="Chloramphenicol acetyltransferase-like domain"/>
    <property type="match status" value="1"/>
</dbReference>
<keyword evidence="3" id="KW-1185">Reference proteome</keyword>
<dbReference type="PANTHER" id="PTHR45527">
    <property type="entry name" value="NONRIBOSOMAL PEPTIDE SYNTHETASE"/>
    <property type="match status" value="1"/>
</dbReference>
<dbReference type="OrthoDB" id="2472181at2"/>
<dbReference type="GO" id="GO:0003824">
    <property type="term" value="F:catalytic activity"/>
    <property type="evidence" value="ECO:0007669"/>
    <property type="project" value="InterPro"/>
</dbReference>
<dbReference type="InterPro" id="IPR001242">
    <property type="entry name" value="Condensation_dom"/>
</dbReference>
<dbReference type="Gene3D" id="3.30.559.30">
    <property type="entry name" value="Nonribosomal peptide synthetase, condensation domain"/>
    <property type="match status" value="1"/>
</dbReference>
<dbReference type="PANTHER" id="PTHR45527:SF1">
    <property type="entry name" value="FATTY ACID SYNTHASE"/>
    <property type="match status" value="1"/>
</dbReference>
<dbReference type="EMBL" id="FNJB01000002">
    <property type="protein sequence ID" value="SDO16935.1"/>
    <property type="molecule type" value="Genomic_DNA"/>
</dbReference>
<dbReference type="STRING" id="504798.SAMN05421871_101240"/>